<evidence type="ECO:0000256" key="1">
    <source>
        <dbReference type="ARBA" id="ARBA00009589"/>
    </source>
</evidence>
<dbReference type="Gene3D" id="3.40.50.1000">
    <property type="entry name" value="HAD superfamily/HAD-like"/>
    <property type="match status" value="1"/>
</dbReference>
<evidence type="ECO:0000256" key="2">
    <source>
        <dbReference type="PIRSR" id="PIRSR610708-1"/>
    </source>
</evidence>
<dbReference type="OrthoDB" id="278110at2"/>
<dbReference type="GO" id="GO:0008253">
    <property type="term" value="F:5'-nucleotidase activity"/>
    <property type="evidence" value="ECO:0007669"/>
    <property type="project" value="InterPro"/>
</dbReference>
<dbReference type="STRING" id="1120920.SAMN03080599_02820"/>
<dbReference type="EMBL" id="FMWL01000019">
    <property type="protein sequence ID" value="SCZ81491.1"/>
    <property type="molecule type" value="Genomic_DNA"/>
</dbReference>
<accession>A0A1G5S704</accession>
<evidence type="ECO:0000313" key="4">
    <source>
        <dbReference type="Proteomes" id="UP000199208"/>
    </source>
</evidence>
<organism evidence="3 4">
    <name type="scientific">Acidaminobacter hydrogenoformans DSM 2784</name>
    <dbReference type="NCBI Taxonomy" id="1120920"/>
    <lineage>
        <taxon>Bacteria</taxon>
        <taxon>Bacillati</taxon>
        <taxon>Bacillota</taxon>
        <taxon>Clostridia</taxon>
        <taxon>Peptostreptococcales</taxon>
        <taxon>Acidaminobacteraceae</taxon>
        <taxon>Acidaminobacter</taxon>
    </lineage>
</organism>
<dbReference type="InterPro" id="IPR036412">
    <property type="entry name" value="HAD-like_sf"/>
</dbReference>
<gene>
    <name evidence="3" type="ORF">SAMN03080599_02820</name>
</gene>
<dbReference type="SUPFAM" id="SSF56784">
    <property type="entry name" value="HAD-like"/>
    <property type="match status" value="1"/>
</dbReference>
<comment type="similarity">
    <text evidence="1">Belongs to the 5'(3')-deoxyribonucleotidase family.</text>
</comment>
<dbReference type="InterPro" id="IPR023214">
    <property type="entry name" value="HAD_sf"/>
</dbReference>
<dbReference type="GO" id="GO:0009264">
    <property type="term" value="P:deoxyribonucleotide catabolic process"/>
    <property type="evidence" value="ECO:0007669"/>
    <property type="project" value="InterPro"/>
</dbReference>
<proteinExistence type="inferred from homology"/>
<feature type="active site" description="Proton donor" evidence="2">
    <location>
        <position position="10"/>
    </location>
</feature>
<dbReference type="RefSeq" id="WP_092592590.1">
    <property type="nucleotide sequence ID" value="NZ_FMWL01000019.1"/>
</dbReference>
<dbReference type="Proteomes" id="UP000199208">
    <property type="component" value="Unassembled WGS sequence"/>
</dbReference>
<name>A0A1G5S704_9FIRM</name>
<keyword evidence="4" id="KW-1185">Reference proteome</keyword>
<feature type="active site" description="Nucleophile" evidence="2">
    <location>
        <position position="8"/>
    </location>
</feature>
<evidence type="ECO:0000313" key="3">
    <source>
        <dbReference type="EMBL" id="SCZ81491.1"/>
    </source>
</evidence>
<sequence>MKPTLYLDFDSTIVNSERAFCEVYNQDYKNHEGFVPAHEEHAGDWVFRHACPLIHQHCADPVAEVRRIFGQEAFFNHLEFYEGAYETIQALKEEYEIVICTSASPENGSKKVLWIEQHMPFVDEIIILVNKSNNGVGKGRVHMLEPGAVFVDDHPANLRSTEAERKILFTYNDRITDYNRGWEGESVNSWMTLHGLLKR</sequence>
<dbReference type="Pfam" id="PF06941">
    <property type="entry name" value="NT5C"/>
    <property type="match status" value="1"/>
</dbReference>
<protein>
    <submittedName>
        <fullName evidence="3">5'(3')-deoxyribonucleotidase</fullName>
    </submittedName>
</protein>
<reference evidence="3 4" key="1">
    <citation type="submission" date="2016-10" db="EMBL/GenBank/DDBJ databases">
        <authorList>
            <person name="de Groot N.N."/>
        </authorList>
    </citation>
    <scope>NUCLEOTIDE SEQUENCE [LARGE SCALE GENOMIC DNA]</scope>
    <source>
        <strain evidence="3 4">DSM 2784</strain>
    </source>
</reference>
<dbReference type="AlphaFoldDB" id="A0A1G5S704"/>
<dbReference type="InterPro" id="IPR010708">
    <property type="entry name" value="5'(3')-deoxyribonucleotidase"/>
</dbReference>